<evidence type="ECO:0000313" key="3">
    <source>
        <dbReference type="Proteomes" id="UP000595140"/>
    </source>
</evidence>
<dbReference type="SMART" id="SM00256">
    <property type="entry name" value="FBOX"/>
    <property type="match status" value="1"/>
</dbReference>
<dbReference type="InterPro" id="IPR001810">
    <property type="entry name" value="F-box_dom"/>
</dbReference>
<reference evidence="2 3" key="1">
    <citation type="submission" date="2018-04" db="EMBL/GenBank/DDBJ databases">
        <authorList>
            <person name="Vogel A."/>
        </authorList>
    </citation>
    <scope>NUCLEOTIDE SEQUENCE [LARGE SCALE GENOMIC DNA]</scope>
</reference>
<dbReference type="Gene3D" id="1.20.1280.50">
    <property type="match status" value="1"/>
</dbReference>
<sequence length="405" mass="46953">MKKMKKACVYLPHEVIMQILRRLPVELVVKCTTVCKTWLGIIKDPYFISSHLEAAVLHNDLLLLHIPGGSLREGFHLYRDNDSFERYKTLYLPFLCCGFRGFRVAGTCNGLICLADVDGGYHIMILWNPSIKKHFILPEPELPFEIFSDSTLGFGFDSVSNDYKVLLVVPVSEDADLTEVWLFSLNRRSWTRLSEVSPRHTCFGLRQAAFVKGALHWPGYMKHERRFTHVIMAFDLSTEKFHVINYPDTLLDHDFVPQMTLINYDESIAVVTMGSFEDFDDARKPELWVMKEYGMDNSWTMVLHSDGEENELVFDSHFVVDVFGVRKNGEVLLKVRRMYRCDYKLASLGLNCHQEEHHHQQQQQLKHLVGMGKINDWFVGRFVESLVLLDNGEEDNKRAARMKVQ</sequence>
<dbReference type="NCBIfam" id="TIGR01640">
    <property type="entry name" value="F_box_assoc_1"/>
    <property type="match status" value="1"/>
</dbReference>
<organism evidence="2 3">
    <name type="scientific">Cuscuta campestris</name>
    <dbReference type="NCBI Taxonomy" id="132261"/>
    <lineage>
        <taxon>Eukaryota</taxon>
        <taxon>Viridiplantae</taxon>
        <taxon>Streptophyta</taxon>
        <taxon>Embryophyta</taxon>
        <taxon>Tracheophyta</taxon>
        <taxon>Spermatophyta</taxon>
        <taxon>Magnoliopsida</taxon>
        <taxon>eudicotyledons</taxon>
        <taxon>Gunneridae</taxon>
        <taxon>Pentapetalae</taxon>
        <taxon>asterids</taxon>
        <taxon>lamiids</taxon>
        <taxon>Solanales</taxon>
        <taxon>Convolvulaceae</taxon>
        <taxon>Cuscuteae</taxon>
        <taxon>Cuscuta</taxon>
        <taxon>Cuscuta subgen. Grammica</taxon>
        <taxon>Cuscuta sect. Cleistogrammica</taxon>
    </lineage>
</organism>
<proteinExistence type="predicted"/>
<dbReference type="Pfam" id="PF08268">
    <property type="entry name" value="FBA_3"/>
    <property type="match status" value="1"/>
</dbReference>
<accession>A0A484NHJ7</accession>
<dbReference type="PANTHER" id="PTHR31672:SF10">
    <property type="entry name" value="F-BOX DOMAIN-CONTAINING PROTEIN"/>
    <property type="match status" value="1"/>
</dbReference>
<evidence type="ECO:0000259" key="1">
    <source>
        <dbReference type="PROSITE" id="PS50181"/>
    </source>
</evidence>
<dbReference type="Pfam" id="PF12937">
    <property type="entry name" value="F-box-like"/>
    <property type="match status" value="1"/>
</dbReference>
<evidence type="ECO:0000313" key="2">
    <source>
        <dbReference type="EMBL" id="VFR00601.1"/>
    </source>
</evidence>
<gene>
    <name evidence="2" type="ORF">CCAM_LOCUS42376</name>
</gene>
<dbReference type="InterPro" id="IPR013187">
    <property type="entry name" value="F-box-assoc_dom_typ3"/>
</dbReference>
<feature type="domain" description="F-box" evidence="1">
    <location>
        <begin position="5"/>
        <end position="51"/>
    </location>
</feature>
<dbReference type="OrthoDB" id="610337at2759"/>
<dbReference type="PROSITE" id="PS50181">
    <property type="entry name" value="FBOX"/>
    <property type="match status" value="1"/>
</dbReference>
<dbReference type="SUPFAM" id="SSF81383">
    <property type="entry name" value="F-box domain"/>
    <property type="match status" value="1"/>
</dbReference>
<dbReference type="EMBL" id="OOIL02006707">
    <property type="protein sequence ID" value="VFR00601.1"/>
    <property type="molecule type" value="Genomic_DNA"/>
</dbReference>
<dbReference type="PANTHER" id="PTHR31672">
    <property type="entry name" value="BNACNNG10540D PROTEIN"/>
    <property type="match status" value="1"/>
</dbReference>
<dbReference type="InterPro" id="IPR036047">
    <property type="entry name" value="F-box-like_dom_sf"/>
</dbReference>
<dbReference type="InterPro" id="IPR017451">
    <property type="entry name" value="F-box-assoc_interact_dom"/>
</dbReference>
<dbReference type="Proteomes" id="UP000595140">
    <property type="component" value="Unassembled WGS sequence"/>
</dbReference>
<dbReference type="AlphaFoldDB" id="A0A484NHJ7"/>
<keyword evidence="3" id="KW-1185">Reference proteome</keyword>
<dbReference type="InterPro" id="IPR050796">
    <property type="entry name" value="SCF_F-box_component"/>
</dbReference>
<protein>
    <recommendedName>
        <fullName evidence="1">F-box domain-containing protein</fullName>
    </recommendedName>
</protein>
<name>A0A484NHJ7_9ASTE</name>